<organism evidence="2 3">
    <name type="scientific">Symbiodinium necroappetens</name>
    <dbReference type="NCBI Taxonomy" id="1628268"/>
    <lineage>
        <taxon>Eukaryota</taxon>
        <taxon>Sar</taxon>
        <taxon>Alveolata</taxon>
        <taxon>Dinophyceae</taxon>
        <taxon>Suessiales</taxon>
        <taxon>Symbiodiniaceae</taxon>
        <taxon>Symbiodinium</taxon>
    </lineage>
</organism>
<proteinExistence type="predicted"/>
<protein>
    <submittedName>
        <fullName evidence="2">Uncharacterized protein</fullName>
    </submittedName>
</protein>
<dbReference type="Proteomes" id="UP000601435">
    <property type="component" value="Unassembled WGS sequence"/>
</dbReference>
<dbReference type="EMBL" id="CAJNJA010014999">
    <property type="protein sequence ID" value="CAE7354530.1"/>
    <property type="molecule type" value="Genomic_DNA"/>
</dbReference>
<feature type="region of interest" description="Disordered" evidence="1">
    <location>
        <begin position="641"/>
        <end position="661"/>
    </location>
</feature>
<comment type="caution">
    <text evidence="2">The sequence shown here is derived from an EMBL/GenBank/DDBJ whole genome shotgun (WGS) entry which is preliminary data.</text>
</comment>
<dbReference type="OrthoDB" id="6625457at2759"/>
<accession>A0A812PLN4</accession>
<evidence type="ECO:0000313" key="3">
    <source>
        <dbReference type="Proteomes" id="UP000601435"/>
    </source>
</evidence>
<evidence type="ECO:0000256" key="1">
    <source>
        <dbReference type="SAM" id="MobiDB-lite"/>
    </source>
</evidence>
<evidence type="ECO:0000313" key="2">
    <source>
        <dbReference type="EMBL" id="CAE7354530.1"/>
    </source>
</evidence>
<keyword evidence="3" id="KW-1185">Reference proteome</keyword>
<sequence>MESWRRYHKSKTFVDKARPMSITDLPQPKRGRHDPADPKVCFWCHEAFPPNAKCAQHTRCCKKMSHDNWLYRTQFLMQDSEEGDFPGPHCGTRFPLAKAKGRWIHELGMLALLVVFWCHGSGSSGDAELLNQLLRSHLLQEAVSGLLESYHAKQREVQLSPEQRRRGEAAKPHEWGPRKVFLFAAVVDRLMQQYGDGAMKTALEYFKEMAEPELPALDWEGLAQVHSDEDLDTLHQLRADLNAMWEQIRQSTDEQVTQDLKRQHKLLNRSMQRFRVQARGRFVRSICKEAEEHMHFHDLGKFYQSLKKLGVHLDGHTLEGKVTHGLADARKHCKSIGSNLVPVAESMLDSVPRGEVAHWLGATPTDSEIGDDGMQFSVNQGAQFDLRRCLQTTGPSTMYLNLLTVLFADDTTGITRASSPEGFEQDMATALGDFVETLHAGKTHRLKAGFAPPANRLLKQWHNTWMKKEAGYEWKNKHSADGLTAARRAAVLCFSLLGSTFVRIPNVVFKWNCGLSDCTFLLVRSSRKVLVAREQFKGNSVNTEQLRVPTHKFVDDRQPPLKQHKSRTGLRRFLRYPVRVRRLRRKQARPADFPRPPEEVWPQRWIDQERDYQNTKADVHHRSACSDVAELTLPIPRRASGVWAPSRTTPSAPSICDAALP</sequence>
<dbReference type="AlphaFoldDB" id="A0A812PLN4"/>
<reference evidence="2" key="1">
    <citation type="submission" date="2021-02" db="EMBL/GenBank/DDBJ databases">
        <authorList>
            <person name="Dougan E. K."/>
            <person name="Rhodes N."/>
            <person name="Thang M."/>
            <person name="Chan C."/>
        </authorList>
    </citation>
    <scope>NUCLEOTIDE SEQUENCE</scope>
</reference>
<gene>
    <name evidence="2" type="ORF">SNEC2469_LOCUS9250</name>
</gene>
<name>A0A812PLN4_9DINO</name>